<evidence type="ECO:0000256" key="1">
    <source>
        <dbReference type="SAM" id="MobiDB-lite"/>
    </source>
</evidence>
<dbReference type="STRING" id="196109.A0A136IYG4"/>
<dbReference type="Pfam" id="PF20237">
    <property type="entry name" value="DUF6594"/>
    <property type="match status" value="1"/>
</dbReference>
<accession>A0A136IYG4</accession>
<feature type="transmembrane region" description="Helical" evidence="2">
    <location>
        <begin position="495"/>
        <end position="516"/>
    </location>
</feature>
<evidence type="ECO:0000256" key="2">
    <source>
        <dbReference type="SAM" id="Phobius"/>
    </source>
</evidence>
<sequence length="570" mass="61597">MPSANILTEDCKMPVASPTLPPATVEDGDGSVVPSADRVVLLGSQPLESPELLSVPPSAQTEVGGRPAMVSGSQNAEPHVGTSDIRSGPESHAPHRMSDDDFVHGSKCSSYPLNNQGPDHGRRNSDNRGHPRLGRPSTRRPPPLDVTDQNPQHVPPKTFQRTPGRPPYPSPKLAMKAIGSPLSQNSSTAPSAHHDDLFDAASTHSTTESFSPSYNQNPIYGRPSSSSGSVHMGPKGRVPNRHQAPNFAMAYQQSPVQSTMSFPGTFMHPNDQMRMNDFVPPPLTGYNLLATRLAARTPDGHEPPIQPLYRRFGALAHRLLLHLQDEISQLEENLHSLDDVGAHHRHVHPGMISPESRRNDESAWGETYQQRTHILGQIGHKLDLYNSLLKSFQTTQAMPSARIDDVRDYRTFLEEEAPIADIETHFLDSVDDLLRIPHCAPGSRDDEEDVAATPVQRFGTAPFRGASQLRHRARPLRSTAIIATSQAETNSSQGLVAALGAMSVSVLVPVLAFLVVPGFVGRMVVSLLVCAGVLAALLSSRYAQSPPAAEILIFVAFYGSVMAVLAGVVG</sequence>
<dbReference type="OrthoDB" id="5416037at2759"/>
<feature type="compositionally biased region" description="Basic and acidic residues" evidence="1">
    <location>
        <begin position="119"/>
        <end position="129"/>
    </location>
</feature>
<feature type="compositionally biased region" description="Polar residues" evidence="1">
    <location>
        <begin position="202"/>
        <end position="229"/>
    </location>
</feature>
<dbReference type="PANTHER" id="PTHR34502">
    <property type="entry name" value="DUF6594 DOMAIN-CONTAINING PROTEIN-RELATED"/>
    <property type="match status" value="1"/>
</dbReference>
<dbReference type="PANTHER" id="PTHR34502:SF6">
    <property type="entry name" value="DUF6594 DOMAIN-CONTAINING PROTEIN"/>
    <property type="match status" value="1"/>
</dbReference>
<feature type="domain" description="DUF6594" evidence="3">
    <location>
        <begin position="286"/>
        <end position="562"/>
    </location>
</feature>
<keyword evidence="2" id="KW-0472">Membrane</keyword>
<feature type="compositionally biased region" description="Polar residues" evidence="1">
    <location>
        <begin position="107"/>
        <end position="117"/>
    </location>
</feature>
<dbReference type="EMBL" id="KQ964253">
    <property type="protein sequence ID" value="KXJ90015.1"/>
    <property type="molecule type" value="Genomic_DNA"/>
</dbReference>
<feature type="compositionally biased region" description="Basic and acidic residues" evidence="1">
    <location>
        <begin position="87"/>
        <end position="104"/>
    </location>
</feature>
<feature type="compositionally biased region" description="Low complexity" evidence="1">
    <location>
        <begin position="49"/>
        <end position="58"/>
    </location>
</feature>
<keyword evidence="5" id="KW-1185">Reference proteome</keyword>
<feature type="region of interest" description="Disordered" evidence="1">
    <location>
        <begin position="1"/>
        <end position="32"/>
    </location>
</feature>
<protein>
    <recommendedName>
        <fullName evidence="3">DUF6594 domain-containing protein</fullName>
    </recommendedName>
</protein>
<gene>
    <name evidence="4" type="ORF">Micbo1qcDRAFT_164514</name>
</gene>
<keyword evidence="2" id="KW-1133">Transmembrane helix</keyword>
<dbReference type="Proteomes" id="UP000070501">
    <property type="component" value="Unassembled WGS sequence"/>
</dbReference>
<feature type="region of interest" description="Disordered" evidence="1">
    <location>
        <begin position="49"/>
        <end position="242"/>
    </location>
</feature>
<keyword evidence="2" id="KW-0812">Transmembrane</keyword>
<organism evidence="4 5">
    <name type="scientific">Microdochium bolleyi</name>
    <dbReference type="NCBI Taxonomy" id="196109"/>
    <lineage>
        <taxon>Eukaryota</taxon>
        <taxon>Fungi</taxon>
        <taxon>Dikarya</taxon>
        <taxon>Ascomycota</taxon>
        <taxon>Pezizomycotina</taxon>
        <taxon>Sordariomycetes</taxon>
        <taxon>Xylariomycetidae</taxon>
        <taxon>Xylariales</taxon>
        <taxon>Microdochiaceae</taxon>
        <taxon>Microdochium</taxon>
    </lineage>
</organism>
<feature type="transmembrane region" description="Helical" evidence="2">
    <location>
        <begin position="548"/>
        <end position="569"/>
    </location>
</feature>
<dbReference type="AlphaFoldDB" id="A0A136IYG4"/>
<reference evidence="5" key="1">
    <citation type="submission" date="2016-02" db="EMBL/GenBank/DDBJ databases">
        <title>Draft genome sequence of Microdochium bolleyi, a fungal endophyte of beachgrass.</title>
        <authorList>
            <consortium name="DOE Joint Genome Institute"/>
            <person name="David A.S."/>
            <person name="May G."/>
            <person name="Haridas S."/>
            <person name="Lim J."/>
            <person name="Wang M."/>
            <person name="Labutti K."/>
            <person name="Lipzen A."/>
            <person name="Barry K."/>
            <person name="Grigoriev I.V."/>
        </authorList>
    </citation>
    <scope>NUCLEOTIDE SEQUENCE [LARGE SCALE GENOMIC DNA]</scope>
    <source>
        <strain evidence="5">J235TASD1</strain>
    </source>
</reference>
<dbReference type="InParanoid" id="A0A136IYG4"/>
<proteinExistence type="predicted"/>
<name>A0A136IYG4_9PEZI</name>
<evidence type="ECO:0000259" key="3">
    <source>
        <dbReference type="Pfam" id="PF20237"/>
    </source>
</evidence>
<dbReference type="InterPro" id="IPR046529">
    <property type="entry name" value="DUF6594"/>
</dbReference>
<evidence type="ECO:0000313" key="5">
    <source>
        <dbReference type="Proteomes" id="UP000070501"/>
    </source>
</evidence>
<feature type="compositionally biased region" description="Polar residues" evidence="1">
    <location>
        <begin position="181"/>
        <end position="190"/>
    </location>
</feature>
<feature type="transmembrane region" description="Helical" evidence="2">
    <location>
        <begin position="523"/>
        <end position="542"/>
    </location>
</feature>
<evidence type="ECO:0000313" key="4">
    <source>
        <dbReference type="EMBL" id="KXJ90015.1"/>
    </source>
</evidence>